<feature type="region of interest" description="Disordered" evidence="1">
    <location>
        <begin position="202"/>
        <end position="223"/>
    </location>
</feature>
<sequence length="401" mass="44356">MAVKTRAETPRGSKTLVVLLIILLADSAPLEAQEHVVVNIKYYNAYNNGPFNTPNGYMVSYDIADRYCTDIGGVLAAAQTPSAHERMHRSARKAMGGGAAFAYLGGDASHSASSALEPRTRCVAGSPASSLNCIYRWNKGLFATASSDGKGCAFWRGSYASARGARSMNGYPSYWNDDYPHRGELHVLSWYRSKDGTATWYDGKPVSGENRESSHNPGTQPQDYICMCEFQDSVATKTKTPQQPDGTEEQSNATDEEHNATDEEQNATDEEQNATDEEQNATDEEHNATDEEHNATYEEQNATDEEQNATDEEQNGSETRTPPQDVHQQGSNVVWYALLACIILIIVVAIGLTSQFCSNLDNREIVVMSLREFEYPPIRYTRSSHSVHVSDWDDDLCATRF</sequence>
<feature type="compositionally biased region" description="Polar residues" evidence="1">
    <location>
        <begin position="316"/>
        <end position="327"/>
    </location>
</feature>
<dbReference type="AlphaFoldDB" id="F9WI29"/>
<name>F9WI29_TRYCI</name>
<dbReference type="OMA" id="HSEFREK"/>
<organism evidence="4 5">
    <name type="scientific">Trypanosoma congolense (strain IL3000)</name>
    <dbReference type="NCBI Taxonomy" id="1068625"/>
    <lineage>
        <taxon>Eukaryota</taxon>
        <taxon>Discoba</taxon>
        <taxon>Euglenozoa</taxon>
        <taxon>Kinetoplastea</taxon>
        <taxon>Metakinetoplastina</taxon>
        <taxon>Trypanosomatida</taxon>
        <taxon>Trypanosomatidae</taxon>
        <taxon>Trypanosoma</taxon>
        <taxon>Nannomonas</taxon>
    </lineage>
</organism>
<protein>
    <submittedName>
        <fullName evidence="4">WGS project CAEQ00000000 data, annotated contig 72</fullName>
    </submittedName>
</protein>
<evidence type="ECO:0000313" key="4">
    <source>
        <dbReference type="EMBL" id="CCD16974.1"/>
    </source>
</evidence>
<feature type="chain" id="PRO_5003390368" evidence="3">
    <location>
        <begin position="33"/>
        <end position="401"/>
    </location>
</feature>
<evidence type="ECO:0000256" key="2">
    <source>
        <dbReference type="SAM" id="Phobius"/>
    </source>
</evidence>
<proteinExistence type="predicted"/>
<keyword evidence="5" id="KW-1185">Reference proteome</keyword>
<dbReference type="InterPro" id="IPR031797">
    <property type="entry name" value="DUF5075"/>
</dbReference>
<feature type="compositionally biased region" description="Polar residues" evidence="1">
    <location>
        <begin position="236"/>
        <end position="253"/>
    </location>
</feature>
<feature type="compositionally biased region" description="Basic and acidic residues" evidence="1">
    <location>
        <begin position="283"/>
        <end position="296"/>
    </location>
</feature>
<dbReference type="Pfam" id="PF16825">
    <property type="entry name" value="DUF5075"/>
    <property type="match status" value="1"/>
</dbReference>
<feature type="transmembrane region" description="Helical" evidence="2">
    <location>
        <begin position="333"/>
        <end position="353"/>
    </location>
</feature>
<feature type="region of interest" description="Disordered" evidence="1">
    <location>
        <begin position="236"/>
        <end position="327"/>
    </location>
</feature>
<evidence type="ECO:0000313" key="5">
    <source>
        <dbReference type="Proteomes" id="UP000000702"/>
    </source>
</evidence>
<dbReference type="PANTHER" id="PTHR35613">
    <property type="entry name" value="C-TYPE LECTIN DOMAIN-CONTAINING PROTEIN"/>
    <property type="match status" value="1"/>
</dbReference>
<keyword evidence="2" id="KW-0812">Transmembrane</keyword>
<dbReference type="PANTHER" id="PTHR35613:SF2">
    <property type="entry name" value="C-TYPE LECTIN DOMAIN-CONTAINING PROTEIN"/>
    <property type="match status" value="1"/>
</dbReference>
<keyword evidence="2" id="KW-0472">Membrane</keyword>
<gene>
    <name evidence="4" type="ORF">TCIL3000_0_01980</name>
</gene>
<feature type="signal peptide" evidence="3">
    <location>
        <begin position="1"/>
        <end position="32"/>
    </location>
</feature>
<keyword evidence="2" id="KW-1133">Transmembrane helix</keyword>
<feature type="compositionally biased region" description="Acidic residues" evidence="1">
    <location>
        <begin position="301"/>
        <end position="315"/>
    </location>
</feature>
<feature type="compositionally biased region" description="Acidic residues" evidence="1">
    <location>
        <begin position="262"/>
        <end position="282"/>
    </location>
</feature>
<comment type="caution">
    <text evidence="4">The sequence shown here is derived from an EMBL/GenBank/DDBJ whole genome shotgun (WGS) entry which is preliminary data.</text>
</comment>
<dbReference type="VEuPathDB" id="TriTrypDB:TcIL3000_0_01980"/>
<evidence type="ECO:0000256" key="3">
    <source>
        <dbReference type="SAM" id="SignalP"/>
    </source>
</evidence>
<accession>F9WI29</accession>
<reference evidence="5" key="1">
    <citation type="submission" date="2011-07" db="EMBL/GenBank/DDBJ databases">
        <title>Divergent evolution of antigenic variation in African trypanosomes.</title>
        <authorList>
            <person name="Jackson A.P."/>
            <person name="Berry A."/>
            <person name="Allison H.C."/>
            <person name="Burton P."/>
            <person name="Anderson J."/>
            <person name="Aslett M."/>
            <person name="Brown R."/>
            <person name="Corton N."/>
            <person name="Harris D."/>
            <person name="Hauser H."/>
            <person name="Gamble J."/>
            <person name="Gilderthorp R."/>
            <person name="McQuillan J."/>
            <person name="Quail M.A."/>
            <person name="Sanders M."/>
            <person name="Van Tonder A."/>
            <person name="Ginger M.L."/>
            <person name="Donelson J.E."/>
            <person name="Field M.C."/>
            <person name="Barry J.D."/>
            <person name="Berriman M."/>
            <person name="Hertz-Fowler C."/>
        </authorList>
    </citation>
    <scope>NUCLEOTIDE SEQUENCE [LARGE SCALE GENOMIC DNA]</scope>
    <source>
        <strain evidence="5">IL3000</strain>
    </source>
</reference>
<dbReference type="EMBL" id="CAEQ01002520">
    <property type="protein sequence ID" value="CCD16974.1"/>
    <property type="molecule type" value="Genomic_DNA"/>
</dbReference>
<evidence type="ECO:0000256" key="1">
    <source>
        <dbReference type="SAM" id="MobiDB-lite"/>
    </source>
</evidence>
<reference evidence="4 5" key="2">
    <citation type="journal article" date="2012" name="Proc. Natl. Acad. Sci. U.S.A.">
        <title>Antigenic diversity is generated by distinct evolutionary mechanisms in African trypanosome species.</title>
        <authorList>
            <person name="Jackson A.P."/>
            <person name="Berry A."/>
            <person name="Aslett M."/>
            <person name="Allison H.C."/>
            <person name="Burton P."/>
            <person name="Vavrova-Anderson J."/>
            <person name="Brown R."/>
            <person name="Browne H."/>
            <person name="Corton N."/>
            <person name="Hauser H."/>
            <person name="Gamble J."/>
            <person name="Gilderthorp R."/>
            <person name="Marcello L."/>
            <person name="McQuillan J."/>
            <person name="Otto T.D."/>
            <person name="Quail M.A."/>
            <person name="Sanders M.J."/>
            <person name="van Tonder A."/>
            <person name="Ginger M.L."/>
            <person name="Field M.C."/>
            <person name="Barry J.D."/>
            <person name="Hertz-Fowler C."/>
            <person name="Berriman M."/>
        </authorList>
    </citation>
    <scope>NUCLEOTIDE SEQUENCE [LARGE SCALE GENOMIC DNA]</scope>
    <source>
        <strain evidence="4 5">IL3000</strain>
    </source>
</reference>
<dbReference type="Proteomes" id="UP000000702">
    <property type="component" value="Unassembled WGS sequence"/>
</dbReference>
<keyword evidence="3" id="KW-0732">Signal</keyword>